<dbReference type="Proteomes" id="UP000194012">
    <property type="component" value="Unassembled WGS sequence"/>
</dbReference>
<protein>
    <submittedName>
        <fullName evidence="3">3-oxoacyl-[acyl-carrier-protein] reductase FabG</fullName>
        <ecNumber evidence="3">1.1.1.100</ecNumber>
    </submittedName>
</protein>
<dbReference type="CDD" id="cd05233">
    <property type="entry name" value="SDR_c"/>
    <property type="match status" value="1"/>
</dbReference>
<dbReference type="SUPFAM" id="SSF51735">
    <property type="entry name" value="NAD(P)-binding Rossmann-fold domains"/>
    <property type="match status" value="1"/>
</dbReference>
<evidence type="ECO:0000313" key="4">
    <source>
        <dbReference type="Proteomes" id="UP000194012"/>
    </source>
</evidence>
<dbReference type="PRINTS" id="PR00080">
    <property type="entry name" value="SDRFAMILY"/>
</dbReference>
<evidence type="ECO:0000313" key="3">
    <source>
        <dbReference type="EMBL" id="SLN70186.1"/>
    </source>
</evidence>
<gene>
    <name evidence="3" type="primary">fabG_5</name>
    <name evidence="3" type="ORF">ROG8370_03340</name>
</gene>
<keyword evidence="4" id="KW-1185">Reference proteome</keyword>
<dbReference type="PROSITE" id="PS00061">
    <property type="entry name" value="ADH_SHORT"/>
    <property type="match status" value="1"/>
</dbReference>
<dbReference type="PRINTS" id="PR00081">
    <property type="entry name" value="GDHRDH"/>
</dbReference>
<dbReference type="Gene3D" id="3.40.50.720">
    <property type="entry name" value="NAD(P)-binding Rossmann-like Domain"/>
    <property type="match status" value="1"/>
</dbReference>
<dbReference type="InterPro" id="IPR036291">
    <property type="entry name" value="NAD(P)-bd_dom_sf"/>
</dbReference>
<dbReference type="PANTHER" id="PTHR42760:SF40">
    <property type="entry name" value="3-OXOACYL-[ACYL-CARRIER-PROTEIN] REDUCTASE, CHLOROPLASTIC"/>
    <property type="match status" value="1"/>
</dbReference>
<dbReference type="GO" id="GO:0030497">
    <property type="term" value="P:fatty acid elongation"/>
    <property type="evidence" value="ECO:0007669"/>
    <property type="project" value="TreeGrafter"/>
</dbReference>
<evidence type="ECO:0000256" key="2">
    <source>
        <dbReference type="RuleBase" id="RU000363"/>
    </source>
</evidence>
<dbReference type="InterPro" id="IPR020904">
    <property type="entry name" value="Sc_DH/Rdtase_CS"/>
</dbReference>
<dbReference type="EMBL" id="FWFJ01000044">
    <property type="protein sequence ID" value="SLN70186.1"/>
    <property type="molecule type" value="Genomic_DNA"/>
</dbReference>
<dbReference type="AlphaFoldDB" id="A0A1X7A4P1"/>
<dbReference type="PANTHER" id="PTHR42760">
    <property type="entry name" value="SHORT-CHAIN DEHYDROGENASES/REDUCTASES FAMILY MEMBER"/>
    <property type="match status" value="1"/>
</dbReference>
<dbReference type="EC" id="1.1.1.100" evidence="3"/>
<sequence>MHTQNQSIIVSGGSRGLGLHLVSRLLEAGNKVATFARSHTAAMDDLSAKYGDAFYFTPLDAVDAPGVTAFVMEVSDRFGGLDSVVNNAAIGQDQLLMHTDVETIQRITNINIVGPTLLTRAAIKHMMLSGGGNICNISSICGSRGYAGLSVYAGSKGYLDAMMRALAREVGEAGIFINNVAPGFFESEMSSVLRPEQLDTIKRRTPSGSLSNDENIFKVVDLVISGTTNMQGQVVFVDGGITS</sequence>
<dbReference type="InterPro" id="IPR002347">
    <property type="entry name" value="SDR_fam"/>
</dbReference>
<dbReference type="RefSeq" id="WP_085828276.1">
    <property type="nucleotide sequence ID" value="NZ_FWFJ01000044.1"/>
</dbReference>
<evidence type="ECO:0000256" key="1">
    <source>
        <dbReference type="ARBA" id="ARBA00006484"/>
    </source>
</evidence>
<reference evidence="4" key="1">
    <citation type="submission" date="2017-03" db="EMBL/GenBank/DDBJ databases">
        <authorList>
            <person name="Rodrigo-Torres L."/>
            <person name="Arahal R.D."/>
            <person name="Lucena T."/>
        </authorList>
    </citation>
    <scope>NUCLEOTIDE SEQUENCE [LARGE SCALE GENOMIC DNA]</scope>
    <source>
        <strain evidence="4">CECT 8370</strain>
    </source>
</reference>
<organism evidence="3 4">
    <name type="scientific">Roseovarius gaetbuli</name>
    <dbReference type="NCBI Taxonomy" id="1356575"/>
    <lineage>
        <taxon>Bacteria</taxon>
        <taxon>Pseudomonadati</taxon>
        <taxon>Pseudomonadota</taxon>
        <taxon>Alphaproteobacteria</taxon>
        <taxon>Rhodobacterales</taxon>
        <taxon>Roseobacteraceae</taxon>
        <taxon>Roseovarius</taxon>
    </lineage>
</organism>
<dbReference type="Pfam" id="PF00106">
    <property type="entry name" value="adh_short"/>
    <property type="match status" value="1"/>
</dbReference>
<name>A0A1X7A4P1_9RHOB</name>
<keyword evidence="3" id="KW-0560">Oxidoreductase</keyword>
<accession>A0A1X7A4P1</accession>
<proteinExistence type="inferred from homology"/>
<dbReference type="GO" id="GO:0004316">
    <property type="term" value="F:3-oxoacyl-[acyl-carrier-protein] reductase (NADPH) activity"/>
    <property type="evidence" value="ECO:0007669"/>
    <property type="project" value="UniProtKB-EC"/>
</dbReference>
<comment type="similarity">
    <text evidence="1 2">Belongs to the short-chain dehydrogenases/reductases (SDR) family.</text>
</comment>
<dbReference type="OrthoDB" id="9804774at2"/>